<dbReference type="Proteomes" id="UP001527882">
    <property type="component" value="Unassembled WGS sequence"/>
</dbReference>
<comment type="function">
    <text evidence="3">Counteracts the endogenous Pycsar antiviral defense system. Phosphodiesterase that enables metal-dependent hydrolysis of host cyclic nucleotide Pycsar defense signals such as cCMP and cUMP.</text>
</comment>
<comment type="catalytic activity">
    <reaction evidence="2">
        <text>3',5'-cyclic CMP + H2O = CMP + H(+)</text>
        <dbReference type="Rhea" id="RHEA:72675"/>
        <dbReference type="ChEBI" id="CHEBI:15377"/>
        <dbReference type="ChEBI" id="CHEBI:15378"/>
        <dbReference type="ChEBI" id="CHEBI:58003"/>
        <dbReference type="ChEBI" id="CHEBI:60377"/>
    </reaction>
    <physiologicalReaction direction="left-to-right" evidence="2">
        <dbReference type="Rhea" id="RHEA:72676"/>
    </physiologicalReaction>
</comment>
<evidence type="ECO:0000256" key="4">
    <source>
        <dbReference type="ARBA" id="ARBA00048505"/>
    </source>
</evidence>
<dbReference type="InterPro" id="IPR001279">
    <property type="entry name" value="Metallo-B-lactamas"/>
</dbReference>
<dbReference type="RefSeq" id="WP_269881447.1">
    <property type="nucleotide sequence ID" value="NZ_JAQAGZ010000006.1"/>
</dbReference>
<dbReference type="EMBL" id="JAQAGZ010000006">
    <property type="protein sequence ID" value="MCZ8512983.1"/>
    <property type="molecule type" value="Genomic_DNA"/>
</dbReference>
<comment type="caution">
    <text evidence="6">The sequence shown here is derived from an EMBL/GenBank/DDBJ whole genome shotgun (WGS) entry which is preliminary data.</text>
</comment>
<evidence type="ECO:0000256" key="1">
    <source>
        <dbReference type="ARBA" id="ARBA00022801"/>
    </source>
</evidence>
<sequence>MKLQLIRNATLRVHYGGADILVDPLLGGAGVYPPIPRTSNDRRNPLVELPVPVEELIHPDLILVTHVHRDHWDEAAASLLPHETPLVCQPDNEDLLKNQGFKNVLPVEAALEWKHIGIRRTSGRHGTGDIAVAMGPVSGFVLKADGEPTLYIAGDTVYCLEVEQAIQAYQPEIIVVNAGGARFLEGDPITMNAEDIQRVCRLAPYSRIIAVHLEAINHCLETREGLRARLTAAGCIAQVDIPQDGEWL</sequence>
<keyword evidence="7" id="KW-1185">Reference proteome</keyword>
<comment type="catalytic activity">
    <reaction evidence="4">
        <text>3',5'-cyclic UMP + H2O = UMP + H(+)</text>
        <dbReference type="Rhea" id="RHEA:70575"/>
        <dbReference type="ChEBI" id="CHEBI:15377"/>
        <dbReference type="ChEBI" id="CHEBI:15378"/>
        <dbReference type="ChEBI" id="CHEBI:57865"/>
        <dbReference type="ChEBI" id="CHEBI:184387"/>
    </reaction>
    <physiologicalReaction direction="left-to-right" evidence="4">
        <dbReference type="Rhea" id="RHEA:70576"/>
    </physiologicalReaction>
</comment>
<dbReference type="Pfam" id="PF12706">
    <property type="entry name" value="Lactamase_B_2"/>
    <property type="match status" value="1"/>
</dbReference>
<dbReference type="PANTHER" id="PTHR43546:SF9">
    <property type="entry name" value="L-ASCORBATE-6-PHOSPHATE LACTONASE ULAG-RELATED"/>
    <property type="match status" value="1"/>
</dbReference>
<evidence type="ECO:0000313" key="7">
    <source>
        <dbReference type="Proteomes" id="UP001527882"/>
    </source>
</evidence>
<feature type="domain" description="Metallo-beta-lactamase" evidence="5">
    <location>
        <begin position="20"/>
        <end position="212"/>
    </location>
</feature>
<dbReference type="InterPro" id="IPR050114">
    <property type="entry name" value="UPF0173_UPF0282_UlaG_hydrolase"/>
</dbReference>
<keyword evidence="1" id="KW-0378">Hydrolase</keyword>
<dbReference type="SUPFAM" id="SSF56281">
    <property type="entry name" value="Metallo-hydrolase/oxidoreductase"/>
    <property type="match status" value="1"/>
</dbReference>
<reference evidence="6 7" key="1">
    <citation type="submission" date="2022-12" db="EMBL/GenBank/DDBJ databases">
        <title>Draft genome sequence of Paenibacillus sp. dW9.</title>
        <authorList>
            <person name="Choi E.-W."/>
            <person name="Kim D.-U."/>
        </authorList>
    </citation>
    <scope>NUCLEOTIDE SEQUENCE [LARGE SCALE GENOMIC DNA]</scope>
    <source>
        <strain evidence="7">dW9</strain>
    </source>
</reference>
<gene>
    <name evidence="6" type="ORF">O9H85_11235</name>
</gene>
<evidence type="ECO:0000259" key="5">
    <source>
        <dbReference type="Pfam" id="PF12706"/>
    </source>
</evidence>
<evidence type="ECO:0000313" key="6">
    <source>
        <dbReference type="EMBL" id="MCZ8512983.1"/>
    </source>
</evidence>
<protein>
    <submittedName>
        <fullName evidence="6">MBL fold metallo-hydrolase</fullName>
    </submittedName>
</protein>
<organism evidence="6 7">
    <name type="scientific">Paenibacillus gyeongsangnamensis</name>
    <dbReference type="NCBI Taxonomy" id="3388067"/>
    <lineage>
        <taxon>Bacteria</taxon>
        <taxon>Bacillati</taxon>
        <taxon>Bacillota</taxon>
        <taxon>Bacilli</taxon>
        <taxon>Bacillales</taxon>
        <taxon>Paenibacillaceae</taxon>
        <taxon>Paenibacillus</taxon>
    </lineage>
</organism>
<evidence type="ECO:0000256" key="3">
    <source>
        <dbReference type="ARBA" id="ARBA00034301"/>
    </source>
</evidence>
<dbReference type="InterPro" id="IPR036866">
    <property type="entry name" value="RibonucZ/Hydroxyglut_hydro"/>
</dbReference>
<dbReference type="PANTHER" id="PTHR43546">
    <property type="entry name" value="UPF0173 METAL-DEPENDENT HYDROLASE MJ1163-RELATED"/>
    <property type="match status" value="1"/>
</dbReference>
<dbReference type="Gene3D" id="3.60.15.10">
    <property type="entry name" value="Ribonuclease Z/Hydroxyacylglutathione hydrolase-like"/>
    <property type="match status" value="1"/>
</dbReference>
<accession>A0ABT4Q826</accession>
<proteinExistence type="predicted"/>
<evidence type="ECO:0000256" key="2">
    <source>
        <dbReference type="ARBA" id="ARBA00034221"/>
    </source>
</evidence>
<name>A0ABT4Q826_9BACL</name>